<keyword evidence="3" id="KW-1185">Reference proteome</keyword>
<evidence type="ECO:0000313" key="2">
    <source>
        <dbReference type="EMBL" id="KAJ7354571.1"/>
    </source>
</evidence>
<feature type="compositionally biased region" description="Basic and acidic residues" evidence="1">
    <location>
        <begin position="244"/>
        <end position="254"/>
    </location>
</feature>
<name>A0AAD7EXL2_9AGAR</name>
<evidence type="ECO:0000313" key="3">
    <source>
        <dbReference type="Proteomes" id="UP001218218"/>
    </source>
</evidence>
<gene>
    <name evidence="2" type="ORF">DFH08DRAFT_985314</name>
</gene>
<dbReference type="Proteomes" id="UP001218218">
    <property type="component" value="Unassembled WGS sequence"/>
</dbReference>
<protein>
    <submittedName>
        <fullName evidence="2">Uncharacterized protein</fullName>
    </submittedName>
</protein>
<evidence type="ECO:0000256" key="1">
    <source>
        <dbReference type="SAM" id="MobiDB-lite"/>
    </source>
</evidence>
<dbReference type="EMBL" id="JARIHO010000010">
    <property type="protein sequence ID" value="KAJ7354571.1"/>
    <property type="molecule type" value="Genomic_DNA"/>
</dbReference>
<accession>A0AAD7EXL2</accession>
<dbReference type="AlphaFoldDB" id="A0AAD7EXL2"/>
<reference evidence="2" key="1">
    <citation type="submission" date="2023-03" db="EMBL/GenBank/DDBJ databases">
        <title>Massive genome expansion in bonnet fungi (Mycena s.s.) driven by repeated elements and novel gene families across ecological guilds.</title>
        <authorList>
            <consortium name="Lawrence Berkeley National Laboratory"/>
            <person name="Harder C.B."/>
            <person name="Miyauchi S."/>
            <person name="Viragh M."/>
            <person name="Kuo A."/>
            <person name="Thoen E."/>
            <person name="Andreopoulos B."/>
            <person name="Lu D."/>
            <person name="Skrede I."/>
            <person name="Drula E."/>
            <person name="Henrissat B."/>
            <person name="Morin E."/>
            <person name="Kohler A."/>
            <person name="Barry K."/>
            <person name="LaButti K."/>
            <person name="Morin E."/>
            <person name="Salamov A."/>
            <person name="Lipzen A."/>
            <person name="Mereny Z."/>
            <person name="Hegedus B."/>
            <person name="Baldrian P."/>
            <person name="Stursova M."/>
            <person name="Weitz H."/>
            <person name="Taylor A."/>
            <person name="Grigoriev I.V."/>
            <person name="Nagy L.G."/>
            <person name="Martin F."/>
            <person name="Kauserud H."/>
        </authorList>
    </citation>
    <scope>NUCLEOTIDE SEQUENCE</scope>
    <source>
        <strain evidence="2">CBHHK002</strain>
    </source>
</reference>
<sequence>MKGSNAAILFHASSVLVPQLRLFRGIAILLRSPVSAARPWRVTTLCIFRPMAQPDATHLAGSCLPSSDRYQRSGNATETSSSHVPAIRRAKYQRVGFRPFLGAIWKHPDNSIYRIHLGTVTDRDDVARAYVLGSEHERASEWFLFADGGFSDLRFFGFRPQGSGGNESVRQEVGPSAVRRRSEAARGTIAGFADGKACRRATRPQNSGLDRTDSYPQGIDEAKPIRGLRNGHDRRRGASYTSSKVRDWRVDDAR</sequence>
<organism evidence="2 3">
    <name type="scientific">Mycena albidolilacea</name>
    <dbReference type="NCBI Taxonomy" id="1033008"/>
    <lineage>
        <taxon>Eukaryota</taxon>
        <taxon>Fungi</taxon>
        <taxon>Dikarya</taxon>
        <taxon>Basidiomycota</taxon>
        <taxon>Agaricomycotina</taxon>
        <taxon>Agaricomycetes</taxon>
        <taxon>Agaricomycetidae</taxon>
        <taxon>Agaricales</taxon>
        <taxon>Marasmiineae</taxon>
        <taxon>Mycenaceae</taxon>
        <taxon>Mycena</taxon>
    </lineage>
</organism>
<feature type="region of interest" description="Disordered" evidence="1">
    <location>
        <begin position="199"/>
        <end position="254"/>
    </location>
</feature>
<proteinExistence type="predicted"/>
<comment type="caution">
    <text evidence="2">The sequence shown here is derived from an EMBL/GenBank/DDBJ whole genome shotgun (WGS) entry which is preliminary data.</text>
</comment>